<protein>
    <submittedName>
        <fullName evidence="1">Uncharacterized protein</fullName>
    </submittedName>
</protein>
<evidence type="ECO:0000313" key="2">
    <source>
        <dbReference type="Proteomes" id="UP000242188"/>
    </source>
</evidence>
<evidence type="ECO:0000313" key="1">
    <source>
        <dbReference type="EMBL" id="OWF49960.1"/>
    </source>
</evidence>
<organism evidence="1 2">
    <name type="scientific">Mizuhopecten yessoensis</name>
    <name type="common">Japanese scallop</name>
    <name type="synonym">Patinopecten yessoensis</name>
    <dbReference type="NCBI Taxonomy" id="6573"/>
    <lineage>
        <taxon>Eukaryota</taxon>
        <taxon>Metazoa</taxon>
        <taxon>Spiralia</taxon>
        <taxon>Lophotrochozoa</taxon>
        <taxon>Mollusca</taxon>
        <taxon>Bivalvia</taxon>
        <taxon>Autobranchia</taxon>
        <taxon>Pteriomorphia</taxon>
        <taxon>Pectinida</taxon>
        <taxon>Pectinoidea</taxon>
        <taxon>Pectinidae</taxon>
        <taxon>Mizuhopecten</taxon>
    </lineage>
</organism>
<accession>A0A210QMJ3</accession>
<dbReference type="EMBL" id="NEDP02002878">
    <property type="protein sequence ID" value="OWF49960.1"/>
    <property type="molecule type" value="Genomic_DNA"/>
</dbReference>
<dbReference type="OrthoDB" id="419317at2759"/>
<reference evidence="1 2" key="1">
    <citation type="journal article" date="2017" name="Nat. Ecol. Evol.">
        <title>Scallop genome provides insights into evolution of bilaterian karyotype and development.</title>
        <authorList>
            <person name="Wang S."/>
            <person name="Zhang J."/>
            <person name="Jiao W."/>
            <person name="Li J."/>
            <person name="Xun X."/>
            <person name="Sun Y."/>
            <person name="Guo X."/>
            <person name="Huan P."/>
            <person name="Dong B."/>
            <person name="Zhang L."/>
            <person name="Hu X."/>
            <person name="Sun X."/>
            <person name="Wang J."/>
            <person name="Zhao C."/>
            <person name="Wang Y."/>
            <person name="Wang D."/>
            <person name="Huang X."/>
            <person name="Wang R."/>
            <person name="Lv J."/>
            <person name="Li Y."/>
            <person name="Zhang Z."/>
            <person name="Liu B."/>
            <person name="Lu W."/>
            <person name="Hui Y."/>
            <person name="Liang J."/>
            <person name="Zhou Z."/>
            <person name="Hou R."/>
            <person name="Li X."/>
            <person name="Liu Y."/>
            <person name="Li H."/>
            <person name="Ning X."/>
            <person name="Lin Y."/>
            <person name="Zhao L."/>
            <person name="Xing Q."/>
            <person name="Dou J."/>
            <person name="Li Y."/>
            <person name="Mao J."/>
            <person name="Guo H."/>
            <person name="Dou H."/>
            <person name="Li T."/>
            <person name="Mu C."/>
            <person name="Jiang W."/>
            <person name="Fu Q."/>
            <person name="Fu X."/>
            <person name="Miao Y."/>
            <person name="Liu J."/>
            <person name="Yu Q."/>
            <person name="Li R."/>
            <person name="Liao H."/>
            <person name="Li X."/>
            <person name="Kong Y."/>
            <person name="Jiang Z."/>
            <person name="Chourrout D."/>
            <person name="Li R."/>
            <person name="Bao Z."/>
        </authorList>
    </citation>
    <scope>NUCLEOTIDE SEQUENCE [LARGE SCALE GENOMIC DNA]</scope>
    <source>
        <strain evidence="1 2">PY_sf001</strain>
    </source>
</reference>
<gene>
    <name evidence="1" type="ORF">KP79_PYT00959</name>
</gene>
<name>A0A210QMJ3_MIZYE</name>
<comment type="caution">
    <text evidence="1">The sequence shown here is derived from an EMBL/GenBank/DDBJ whole genome shotgun (WGS) entry which is preliminary data.</text>
</comment>
<sequence>MAGRFLRLSESTVQSARFTGGNTVTEAKMTVAEVLREDKNNIDIVEKGAIVDGIRLVKDMESPLHVVVHNSDRQLPYWRQTEEKDIVNPWEEEPRCLMSCGHALSK</sequence>
<dbReference type="Proteomes" id="UP000242188">
    <property type="component" value="Unassembled WGS sequence"/>
</dbReference>
<proteinExistence type="predicted"/>
<keyword evidence="2" id="KW-1185">Reference proteome</keyword>
<dbReference type="AlphaFoldDB" id="A0A210QMJ3"/>